<feature type="non-terminal residue" evidence="1">
    <location>
        <position position="286"/>
    </location>
</feature>
<gene>
    <name evidence="1" type="ORF">DERYTH_LOCUS11175</name>
</gene>
<keyword evidence="2" id="KW-1185">Reference proteome</keyword>
<dbReference type="AlphaFoldDB" id="A0A9N9EAJ3"/>
<dbReference type="Proteomes" id="UP000789405">
    <property type="component" value="Unassembled WGS sequence"/>
</dbReference>
<organism evidence="1 2">
    <name type="scientific">Dentiscutata erythropus</name>
    <dbReference type="NCBI Taxonomy" id="1348616"/>
    <lineage>
        <taxon>Eukaryota</taxon>
        <taxon>Fungi</taxon>
        <taxon>Fungi incertae sedis</taxon>
        <taxon>Mucoromycota</taxon>
        <taxon>Glomeromycotina</taxon>
        <taxon>Glomeromycetes</taxon>
        <taxon>Diversisporales</taxon>
        <taxon>Gigasporaceae</taxon>
        <taxon>Dentiscutata</taxon>
    </lineage>
</organism>
<dbReference type="OrthoDB" id="2370066at2759"/>
<evidence type="ECO:0000313" key="2">
    <source>
        <dbReference type="Proteomes" id="UP000789405"/>
    </source>
</evidence>
<dbReference type="EMBL" id="CAJVPY010006810">
    <property type="protein sequence ID" value="CAG8669779.1"/>
    <property type="molecule type" value="Genomic_DNA"/>
</dbReference>
<protein>
    <submittedName>
        <fullName evidence="1">24606_t:CDS:1</fullName>
    </submittedName>
</protein>
<reference evidence="1" key="1">
    <citation type="submission" date="2021-06" db="EMBL/GenBank/DDBJ databases">
        <authorList>
            <person name="Kallberg Y."/>
            <person name="Tangrot J."/>
            <person name="Rosling A."/>
        </authorList>
    </citation>
    <scope>NUCLEOTIDE SEQUENCE</scope>
    <source>
        <strain evidence="1">MA453B</strain>
    </source>
</reference>
<proteinExistence type="predicted"/>
<sequence length="286" mass="33969">MECKCVECVTSQVMDSDYKRDMQNLVLKLGRIIFQAIQERRNKLPTQTLTQKLFHGDICSKQALDQIARIFKSLKYFTYTNGEYHSSNNNTAITFKFSYEWNFVEIDNNIDHIITIGKEWYKPFLEYLYKMDRWSRYCWKHISNNDKIDEFLENIVSYIPEFKYLYDFHWNNETYNQLQDPCVLLLASDCGVFAIIVIKFWHQYLDDDEEPEVYDKYHEWVKTYKAHAAEKHGNKLATVIGATYTNNPDVMEPLEFVDEIDLSIARAVNFYTPKSSSSLKDVQLYS</sequence>
<accession>A0A9N9EAJ3</accession>
<name>A0A9N9EAJ3_9GLOM</name>
<evidence type="ECO:0000313" key="1">
    <source>
        <dbReference type="EMBL" id="CAG8669779.1"/>
    </source>
</evidence>
<comment type="caution">
    <text evidence="1">The sequence shown here is derived from an EMBL/GenBank/DDBJ whole genome shotgun (WGS) entry which is preliminary data.</text>
</comment>